<proteinExistence type="predicted"/>
<protein>
    <submittedName>
        <fullName evidence="3">Serine hydrolase FSH</fullName>
    </submittedName>
</protein>
<dbReference type="Pfam" id="PF03959">
    <property type="entry name" value="FSH1"/>
    <property type="match status" value="1"/>
</dbReference>
<sequence>MRFLCLPGAYGSSDKFQVQLAPIIKELTEDSTATFHFINGPCKAVPPEGFEEYFGKPPYFRFIEPDQDVEKTEDDDVLARIRDFPDCETPEDTMRELMREGIASSHRSTDNALKYLVKIMEERGPFEGIIGYSEGATVAATLLLHEQRRLKKKGIKPMFKYAIFFAGWPPVDPDTHAMILSDETEIMIEIPTCHISKYPLKGFDCMQMLWPINHLIVGSLDPYVHGSLALYNVCDPDTAYLFDHAKGHTLPRDKDTVKELGDVVREAISTYDIRI</sequence>
<evidence type="ECO:0000259" key="2">
    <source>
        <dbReference type="Pfam" id="PF03959"/>
    </source>
</evidence>
<keyword evidence="1 3" id="KW-0378">Hydrolase</keyword>
<dbReference type="EMBL" id="JAUKUA010000006">
    <property type="protein sequence ID" value="KAK0707634.1"/>
    <property type="molecule type" value="Genomic_DNA"/>
</dbReference>
<dbReference type="GO" id="GO:0005634">
    <property type="term" value="C:nucleus"/>
    <property type="evidence" value="ECO:0007669"/>
    <property type="project" value="TreeGrafter"/>
</dbReference>
<dbReference type="InterPro" id="IPR005645">
    <property type="entry name" value="FSH-like_dom"/>
</dbReference>
<organism evidence="3 4">
    <name type="scientific">Lasiosphaeris hirsuta</name>
    <dbReference type="NCBI Taxonomy" id="260670"/>
    <lineage>
        <taxon>Eukaryota</taxon>
        <taxon>Fungi</taxon>
        <taxon>Dikarya</taxon>
        <taxon>Ascomycota</taxon>
        <taxon>Pezizomycotina</taxon>
        <taxon>Sordariomycetes</taxon>
        <taxon>Sordariomycetidae</taxon>
        <taxon>Sordariales</taxon>
        <taxon>Lasiosphaeriaceae</taxon>
        <taxon>Lasiosphaeris</taxon>
    </lineage>
</organism>
<dbReference type="AlphaFoldDB" id="A0AA40A220"/>
<dbReference type="InterPro" id="IPR050593">
    <property type="entry name" value="LovG"/>
</dbReference>
<evidence type="ECO:0000313" key="4">
    <source>
        <dbReference type="Proteomes" id="UP001172102"/>
    </source>
</evidence>
<reference evidence="3" key="1">
    <citation type="submission" date="2023-06" db="EMBL/GenBank/DDBJ databases">
        <title>Genome-scale phylogeny and comparative genomics of the fungal order Sordariales.</title>
        <authorList>
            <consortium name="Lawrence Berkeley National Laboratory"/>
            <person name="Hensen N."/>
            <person name="Bonometti L."/>
            <person name="Westerberg I."/>
            <person name="Brannstrom I.O."/>
            <person name="Guillou S."/>
            <person name="Cros-Aarteil S."/>
            <person name="Calhoun S."/>
            <person name="Haridas S."/>
            <person name="Kuo A."/>
            <person name="Mondo S."/>
            <person name="Pangilinan J."/>
            <person name="Riley R."/>
            <person name="Labutti K."/>
            <person name="Andreopoulos B."/>
            <person name="Lipzen A."/>
            <person name="Chen C."/>
            <person name="Yanf M."/>
            <person name="Daum C."/>
            <person name="Ng V."/>
            <person name="Clum A."/>
            <person name="Steindorff A."/>
            <person name="Ohm R."/>
            <person name="Martin F."/>
            <person name="Silar P."/>
            <person name="Natvig D."/>
            <person name="Lalanne C."/>
            <person name="Gautier V."/>
            <person name="Ament-Velasquez S.L."/>
            <person name="Kruys A."/>
            <person name="Hutchinson M.I."/>
            <person name="Powell A.J."/>
            <person name="Barry K."/>
            <person name="Miller A.N."/>
            <person name="Grigoriev I.V."/>
            <person name="Debuchy R."/>
            <person name="Gladieux P."/>
            <person name="Thoren M.H."/>
            <person name="Johannesson H."/>
        </authorList>
    </citation>
    <scope>NUCLEOTIDE SEQUENCE</scope>
    <source>
        <strain evidence="3">SMH4607-1</strain>
    </source>
</reference>
<accession>A0AA40A220</accession>
<dbReference type="PANTHER" id="PTHR48070">
    <property type="entry name" value="ESTERASE OVCA2"/>
    <property type="match status" value="1"/>
</dbReference>
<keyword evidence="4" id="KW-1185">Reference proteome</keyword>
<dbReference type="GO" id="GO:0005737">
    <property type="term" value="C:cytoplasm"/>
    <property type="evidence" value="ECO:0007669"/>
    <property type="project" value="TreeGrafter"/>
</dbReference>
<gene>
    <name evidence="3" type="ORF">B0H67DRAFT_319275</name>
</gene>
<dbReference type="PANTHER" id="PTHR48070:SF4">
    <property type="entry name" value="ESTERASE ALNB"/>
    <property type="match status" value="1"/>
</dbReference>
<dbReference type="Proteomes" id="UP001172102">
    <property type="component" value="Unassembled WGS sequence"/>
</dbReference>
<dbReference type="GO" id="GO:0019748">
    <property type="term" value="P:secondary metabolic process"/>
    <property type="evidence" value="ECO:0007669"/>
    <property type="project" value="TreeGrafter"/>
</dbReference>
<name>A0AA40A220_9PEZI</name>
<dbReference type="Gene3D" id="3.40.50.1820">
    <property type="entry name" value="alpha/beta hydrolase"/>
    <property type="match status" value="2"/>
</dbReference>
<dbReference type="GO" id="GO:0016787">
    <property type="term" value="F:hydrolase activity"/>
    <property type="evidence" value="ECO:0007669"/>
    <property type="project" value="UniProtKB-KW"/>
</dbReference>
<feature type="domain" description="Serine hydrolase" evidence="2">
    <location>
        <begin position="2"/>
        <end position="259"/>
    </location>
</feature>
<evidence type="ECO:0000313" key="3">
    <source>
        <dbReference type="EMBL" id="KAK0707634.1"/>
    </source>
</evidence>
<comment type="caution">
    <text evidence="3">The sequence shown here is derived from an EMBL/GenBank/DDBJ whole genome shotgun (WGS) entry which is preliminary data.</text>
</comment>
<dbReference type="SUPFAM" id="SSF53474">
    <property type="entry name" value="alpha/beta-Hydrolases"/>
    <property type="match status" value="1"/>
</dbReference>
<evidence type="ECO:0000256" key="1">
    <source>
        <dbReference type="ARBA" id="ARBA00022801"/>
    </source>
</evidence>
<dbReference type="InterPro" id="IPR029058">
    <property type="entry name" value="AB_hydrolase_fold"/>
</dbReference>